<dbReference type="InterPro" id="IPR029753">
    <property type="entry name" value="D-isomer_DH_CS"/>
</dbReference>
<comment type="similarity">
    <text evidence="1 4">Belongs to the D-isomer specific 2-hydroxyacid dehydrogenase family.</text>
</comment>
<dbReference type="GO" id="GO:0016616">
    <property type="term" value="F:oxidoreductase activity, acting on the CH-OH group of donors, NAD or NADP as acceptor"/>
    <property type="evidence" value="ECO:0007669"/>
    <property type="project" value="InterPro"/>
</dbReference>
<dbReference type="OrthoDB" id="9805416at2"/>
<dbReference type="STRING" id="37658.SAMN05661086_00616"/>
<dbReference type="SUPFAM" id="SSF52283">
    <property type="entry name" value="Formate/glycerate dehydrogenase catalytic domain-like"/>
    <property type="match status" value="1"/>
</dbReference>
<reference evidence="7 8" key="1">
    <citation type="submission" date="2016-10" db="EMBL/GenBank/DDBJ databases">
        <authorList>
            <person name="de Groot N.N."/>
        </authorList>
    </citation>
    <scope>NUCLEOTIDE SEQUENCE [LARGE SCALE GENOMIC DNA]</scope>
    <source>
        <strain evidence="7 8">743A</strain>
    </source>
</reference>
<dbReference type="SUPFAM" id="SSF51735">
    <property type="entry name" value="NAD(P)-binding Rossmann-fold domains"/>
    <property type="match status" value="1"/>
</dbReference>
<dbReference type="EMBL" id="FOYZ01000002">
    <property type="protein sequence ID" value="SFR63684.1"/>
    <property type="molecule type" value="Genomic_DNA"/>
</dbReference>
<accession>A0A1I6IAM9</accession>
<organism evidence="7 8">
    <name type="scientific">Anaeromicropila populeti</name>
    <dbReference type="NCBI Taxonomy" id="37658"/>
    <lineage>
        <taxon>Bacteria</taxon>
        <taxon>Bacillati</taxon>
        <taxon>Bacillota</taxon>
        <taxon>Clostridia</taxon>
        <taxon>Lachnospirales</taxon>
        <taxon>Lachnospiraceae</taxon>
        <taxon>Anaeromicropila</taxon>
    </lineage>
</organism>
<keyword evidence="8" id="KW-1185">Reference proteome</keyword>
<evidence type="ECO:0000313" key="7">
    <source>
        <dbReference type="EMBL" id="SFR63684.1"/>
    </source>
</evidence>
<dbReference type="AlphaFoldDB" id="A0A1I6IAM9"/>
<feature type="domain" description="D-isomer specific 2-hydroxyacid dehydrogenase catalytic" evidence="5">
    <location>
        <begin position="16"/>
        <end position="317"/>
    </location>
</feature>
<dbReference type="Pfam" id="PF00389">
    <property type="entry name" value="2-Hacid_dh"/>
    <property type="match status" value="1"/>
</dbReference>
<evidence type="ECO:0000259" key="6">
    <source>
        <dbReference type="Pfam" id="PF02826"/>
    </source>
</evidence>
<evidence type="ECO:0000256" key="3">
    <source>
        <dbReference type="ARBA" id="ARBA00023027"/>
    </source>
</evidence>
<evidence type="ECO:0000256" key="1">
    <source>
        <dbReference type="ARBA" id="ARBA00005854"/>
    </source>
</evidence>
<protein>
    <submittedName>
        <fullName evidence="7">Glycerate dehydrogenase</fullName>
    </submittedName>
</protein>
<dbReference type="RefSeq" id="WP_092559231.1">
    <property type="nucleotide sequence ID" value="NZ_FOYZ01000002.1"/>
</dbReference>
<dbReference type="Gene3D" id="3.40.50.720">
    <property type="entry name" value="NAD(P)-binding Rossmann-like Domain"/>
    <property type="match status" value="2"/>
</dbReference>
<dbReference type="InterPro" id="IPR050418">
    <property type="entry name" value="D-iso_2-hydroxyacid_DH_PdxB"/>
</dbReference>
<dbReference type="InterPro" id="IPR006139">
    <property type="entry name" value="D-isomer_2_OHA_DH_cat_dom"/>
</dbReference>
<dbReference type="PROSITE" id="PS00671">
    <property type="entry name" value="D_2_HYDROXYACID_DH_3"/>
    <property type="match status" value="1"/>
</dbReference>
<dbReference type="InterPro" id="IPR006140">
    <property type="entry name" value="D-isomer_DH_NAD-bd"/>
</dbReference>
<dbReference type="PANTHER" id="PTHR43761">
    <property type="entry name" value="D-ISOMER SPECIFIC 2-HYDROXYACID DEHYDROGENASE FAMILY PROTEIN (AFU_ORTHOLOGUE AFUA_1G13630)"/>
    <property type="match status" value="1"/>
</dbReference>
<dbReference type="PANTHER" id="PTHR43761:SF1">
    <property type="entry name" value="D-ISOMER SPECIFIC 2-HYDROXYACID DEHYDROGENASE CATALYTIC DOMAIN-CONTAINING PROTEIN-RELATED"/>
    <property type="match status" value="1"/>
</dbReference>
<dbReference type="Proteomes" id="UP000199659">
    <property type="component" value="Unassembled WGS sequence"/>
</dbReference>
<proteinExistence type="inferred from homology"/>
<evidence type="ECO:0000259" key="5">
    <source>
        <dbReference type="Pfam" id="PF00389"/>
    </source>
</evidence>
<gene>
    <name evidence="7" type="ORF">SAMN05661086_00616</name>
</gene>
<name>A0A1I6IAM9_9FIRM</name>
<dbReference type="GO" id="GO:0051287">
    <property type="term" value="F:NAD binding"/>
    <property type="evidence" value="ECO:0007669"/>
    <property type="project" value="InterPro"/>
</dbReference>
<evidence type="ECO:0000313" key="8">
    <source>
        <dbReference type="Proteomes" id="UP000199659"/>
    </source>
</evidence>
<evidence type="ECO:0000256" key="4">
    <source>
        <dbReference type="RuleBase" id="RU003719"/>
    </source>
</evidence>
<evidence type="ECO:0000256" key="2">
    <source>
        <dbReference type="ARBA" id="ARBA00023002"/>
    </source>
</evidence>
<dbReference type="InterPro" id="IPR036291">
    <property type="entry name" value="NAD(P)-bd_dom_sf"/>
</dbReference>
<feature type="domain" description="D-isomer specific 2-hydroxyacid dehydrogenase NAD-binding" evidence="6">
    <location>
        <begin position="106"/>
        <end position="287"/>
    </location>
</feature>
<keyword evidence="3" id="KW-0520">NAD</keyword>
<dbReference type="Pfam" id="PF02826">
    <property type="entry name" value="2-Hacid_dh_C"/>
    <property type="match status" value="1"/>
</dbReference>
<keyword evidence="2 4" id="KW-0560">Oxidoreductase</keyword>
<dbReference type="NCBIfam" id="NF006263">
    <property type="entry name" value="PRK08410.1"/>
    <property type="match status" value="1"/>
</dbReference>
<sequence length="318" mass="35865">MKIVFLETQTLGETIDFEPFKRFGEVELYELTRQNEIRERVLGAEVVIVNKLPVNEKCLGEAQNLKLVCITATGTNNVDFAFTQSRNITVTNVKGYSTAAVVQHTFALLFYLMEQLPYYDNYVKQEEYTLSPMFTHLGKEFHELCGMTWGIVGLGSIGEGVARIARGFGCNVIYYSTSGNNHNFEYTEVDFEKLLQESDIISVHAPLTEQTDKLFTYEVFQKMKKNCFFLNLGRGPIVEEEGLKKALEEGEIAGAGLDVLTEEPMSEGNPLIKIKDSGKLIITPHIAWASIEARGRLMKEVFLNIDAFCKGIERNVVK</sequence>